<dbReference type="Proteomes" id="UP000035642">
    <property type="component" value="Unassembled WGS sequence"/>
</dbReference>
<keyword evidence="1" id="KW-1185">Reference proteome</keyword>
<protein>
    <submittedName>
        <fullName evidence="2">WS_DGAT_C domain-containing protein</fullName>
    </submittedName>
</protein>
<reference evidence="2" key="2">
    <citation type="submission" date="2017-02" db="UniProtKB">
        <authorList>
            <consortium name="WormBaseParasite"/>
        </authorList>
    </citation>
    <scope>IDENTIFICATION</scope>
</reference>
<evidence type="ECO:0000313" key="1">
    <source>
        <dbReference type="Proteomes" id="UP000035642"/>
    </source>
</evidence>
<accession>A0A0K0D6J1</accession>
<dbReference type="SUPFAM" id="SSF53822">
    <property type="entry name" value="Periplasmic binding protein-like I"/>
    <property type="match status" value="1"/>
</dbReference>
<dbReference type="InterPro" id="IPR028082">
    <property type="entry name" value="Peripla_BP_I"/>
</dbReference>
<dbReference type="STRING" id="6313.A0A0K0D6J1"/>
<organism evidence="1 2">
    <name type="scientific">Angiostrongylus cantonensis</name>
    <name type="common">Rat lungworm</name>
    <dbReference type="NCBI Taxonomy" id="6313"/>
    <lineage>
        <taxon>Eukaryota</taxon>
        <taxon>Metazoa</taxon>
        <taxon>Ecdysozoa</taxon>
        <taxon>Nematoda</taxon>
        <taxon>Chromadorea</taxon>
        <taxon>Rhabditida</taxon>
        <taxon>Rhabditina</taxon>
        <taxon>Rhabditomorpha</taxon>
        <taxon>Strongyloidea</taxon>
        <taxon>Metastrongylidae</taxon>
        <taxon>Angiostrongylus</taxon>
    </lineage>
</organism>
<dbReference type="AlphaFoldDB" id="A0A0K0D6J1"/>
<reference evidence="1" key="1">
    <citation type="submission" date="2012-09" db="EMBL/GenBank/DDBJ databases">
        <authorList>
            <person name="Martin A.A."/>
        </authorList>
    </citation>
    <scope>NUCLEOTIDE SEQUENCE</scope>
</reference>
<name>A0A0K0D6J1_ANGCA</name>
<dbReference type="WBParaSite" id="ACAC_0000568601-mRNA-1">
    <property type="protein sequence ID" value="ACAC_0000568601-mRNA-1"/>
    <property type="gene ID" value="ACAC_0000568601"/>
</dbReference>
<evidence type="ECO:0000313" key="2">
    <source>
        <dbReference type="WBParaSite" id="ACAC_0000568601-mRNA-1"/>
    </source>
</evidence>
<sequence>MKLKKLIINKRNYGRVRNTPTYFYFAKKWSGYISYRALHIEQILSVIQANGSLEKMVKRKIFTAITPFPVDAFISPPCNDEQEQISRLGYYWKRPVFARALVTPFAMNPTIFPNTVNVATASSAGLSHALIQFVRVINEAQVTLVGPKPISGDHYTITNSINDYLNATGSLLVKKNIEITQFVMKSELLAREKAPNTFPDEEPV</sequence>
<proteinExistence type="predicted"/>